<dbReference type="CDD" id="cd16894">
    <property type="entry name" value="MltD-like"/>
    <property type="match status" value="1"/>
</dbReference>
<protein>
    <submittedName>
        <fullName evidence="5">LysM peptidoglycan-binding domain-containing protein</fullName>
    </submittedName>
</protein>
<dbReference type="Proteomes" id="UP001574673">
    <property type="component" value="Unassembled WGS sequence"/>
</dbReference>
<dbReference type="PROSITE" id="PS51782">
    <property type="entry name" value="LYSM"/>
    <property type="match status" value="2"/>
</dbReference>
<proteinExistence type="inferred from homology"/>
<feature type="domain" description="LysM" evidence="4">
    <location>
        <begin position="360"/>
        <end position="404"/>
    </location>
</feature>
<dbReference type="InterPro" id="IPR018392">
    <property type="entry name" value="LysM"/>
</dbReference>
<dbReference type="InterPro" id="IPR036779">
    <property type="entry name" value="LysM_dom_sf"/>
</dbReference>
<dbReference type="EMBL" id="JBEUWX010000002">
    <property type="protein sequence ID" value="MFA9949529.1"/>
    <property type="molecule type" value="Genomic_DNA"/>
</dbReference>
<dbReference type="Gene3D" id="3.10.350.10">
    <property type="entry name" value="LysM domain"/>
    <property type="match status" value="2"/>
</dbReference>
<dbReference type="RefSeq" id="WP_418890648.1">
    <property type="nucleotide sequence ID" value="NZ_JBEUWX010000002.1"/>
</dbReference>
<accession>A0ABV4UF66</accession>
<name>A0ABV4UF66_9RHOO</name>
<reference evidence="6" key="1">
    <citation type="submission" date="2024-06" db="EMBL/GenBank/DDBJ databases">
        <title>Radixoralia hellwigii gen. nov., sp nov., isolated from a root canal in the human oral cavity.</title>
        <authorList>
            <person name="Bartsch S."/>
            <person name="Wittmer A."/>
            <person name="Schulz A.-K."/>
            <person name="Neumann-Schaal M."/>
            <person name="Wolf J."/>
            <person name="Gronow S."/>
            <person name="Tennert C."/>
            <person name="Haecker G."/>
            <person name="Cieplik F."/>
            <person name="Al-Ahmad A."/>
        </authorList>
    </citation>
    <scope>NUCLEOTIDE SEQUENCE [LARGE SCALE GENOMIC DNA]</scope>
    <source>
        <strain evidence="6">Wk13</strain>
    </source>
</reference>
<dbReference type="InterPro" id="IPR008258">
    <property type="entry name" value="Transglycosylase_SLT_dom_1"/>
</dbReference>
<dbReference type="PROSITE" id="PS51257">
    <property type="entry name" value="PROKAR_LIPOPROTEIN"/>
    <property type="match status" value="1"/>
</dbReference>
<gene>
    <name evidence="5" type="ORF">ABCS64_04165</name>
</gene>
<evidence type="ECO:0000313" key="6">
    <source>
        <dbReference type="Proteomes" id="UP001574673"/>
    </source>
</evidence>
<dbReference type="PANTHER" id="PTHR33734">
    <property type="entry name" value="LYSM DOMAIN-CONTAINING GPI-ANCHORED PROTEIN 2"/>
    <property type="match status" value="1"/>
</dbReference>
<evidence type="ECO:0000313" key="5">
    <source>
        <dbReference type="EMBL" id="MFA9949529.1"/>
    </source>
</evidence>
<dbReference type="PROSITE" id="PS00922">
    <property type="entry name" value="TRANSGLYCOSYLASE"/>
    <property type="match status" value="1"/>
</dbReference>
<comment type="similarity">
    <text evidence="1">Belongs to the transglycosylase Slt family.</text>
</comment>
<comment type="caution">
    <text evidence="5">The sequence shown here is derived from an EMBL/GenBank/DDBJ whole genome shotgun (WGS) entry which is preliminary data.</text>
</comment>
<dbReference type="Pfam" id="PF01476">
    <property type="entry name" value="LysM"/>
    <property type="match status" value="2"/>
</dbReference>
<dbReference type="Pfam" id="PF01464">
    <property type="entry name" value="SLT"/>
    <property type="match status" value="1"/>
</dbReference>
<evidence type="ECO:0000256" key="3">
    <source>
        <dbReference type="SAM" id="SignalP"/>
    </source>
</evidence>
<evidence type="ECO:0000256" key="1">
    <source>
        <dbReference type="ARBA" id="ARBA00007734"/>
    </source>
</evidence>
<organism evidence="5 6">
    <name type="scientific">Dentiradicibacter hellwigii</name>
    <dbReference type="NCBI Taxonomy" id="3149053"/>
    <lineage>
        <taxon>Bacteria</taxon>
        <taxon>Pseudomonadati</taxon>
        <taxon>Pseudomonadota</taxon>
        <taxon>Betaproteobacteria</taxon>
        <taxon>Rhodocyclales</taxon>
        <taxon>Rhodocyclaceae</taxon>
        <taxon>Dentiradicibacter</taxon>
    </lineage>
</organism>
<dbReference type="SUPFAM" id="SSF54106">
    <property type="entry name" value="LysM domain"/>
    <property type="match status" value="2"/>
</dbReference>
<keyword evidence="3" id="KW-0732">Signal</keyword>
<dbReference type="InterPro" id="IPR000189">
    <property type="entry name" value="Transglyc_AS"/>
</dbReference>
<keyword evidence="6" id="KW-1185">Reference proteome</keyword>
<dbReference type="PANTHER" id="PTHR33734:SF22">
    <property type="entry name" value="MEMBRANE-BOUND LYTIC MUREIN TRANSGLYCOSYLASE D"/>
    <property type="match status" value="1"/>
</dbReference>
<sequence length="533" mass="59804">MIYRKLFHRLSTRIFLCLFTVVLTGCASLGRTTCNTTSENSEECPPRKGTTADYLYPAPILTPLQSYEVPALPINLPTVDLTSETDNIFSRIRKGFSMPDINNDLVLEHQQRYLNQPDYLRRMVERGAPYLYHIVEEIDQRGMPMELALLPMVESAYNPMAHSPAKASGLWQFIPTTGKRYNLDQNWWKDERRDIIASTAAALEYLQEVYEMHGDWHLALASYNWGEGAVARAIAKNKALNLPTDYLNLSMPNETQNYVPKLQALKNIFSSPETLKELGIPRIPNRPYFTTVTKPVNIDVKLAAQFAGIPVHEFLALNPAHNRPVIVSDSPMVIPAEKYDHFVSNLEAHEQKQKPLSSWQSYTLRPGDRLEKIAPRFGMTVANLKAINGIHGRIRLKPGLTLLVPSNGGAKEIDPATMVAQPRFPSADLQPATRTYKVRKGDTLFSIAKRHGMSADELKRRNHLKNMKIKPGTTLVVLATEQKASKPDPQKGKSSASAKKSRHSVSSQKQNAKKAPTPRKNAAQASKPAKRKK</sequence>
<dbReference type="Gene3D" id="1.10.530.10">
    <property type="match status" value="1"/>
</dbReference>
<dbReference type="InterPro" id="IPR023346">
    <property type="entry name" value="Lysozyme-like_dom_sf"/>
</dbReference>
<evidence type="ECO:0000259" key="4">
    <source>
        <dbReference type="PROSITE" id="PS51782"/>
    </source>
</evidence>
<feature type="signal peptide" evidence="3">
    <location>
        <begin position="1"/>
        <end position="27"/>
    </location>
</feature>
<dbReference type="CDD" id="cd00118">
    <property type="entry name" value="LysM"/>
    <property type="match status" value="2"/>
</dbReference>
<dbReference type="SMART" id="SM00257">
    <property type="entry name" value="LysM"/>
    <property type="match status" value="2"/>
</dbReference>
<dbReference type="SUPFAM" id="SSF53955">
    <property type="entry name" value="Lysozyme-like"/>
    <property type="match status" value="1"/>
</dbReference>
<feature type="region of interest" description="Disordered" evidence="2">
    <location>
        <begin position="481"/>
        <end position="533"/>
    </location>
</feature>
<feature type="domain" description="LysM" evidence="4">
    <location>
        <begin position="434"/>
        <end position="477"/>
    </location>
</feature>
<evidence type="ECO:0000256" key="2">
    <source>
        <dbReference type="SAM" id="MobiDB-lite"/>
    </source>
</evidence>
<feature type="chain" id="PRO_5047223350" evidence="3">
    <location>
        <begin position="28"/>
        <end position="533"/>
    </location>
</feature>